<feature type="domain" description="Endonuclease GajA/Old nuclease/RecF-like AAA" evidence="1">
    <location>
        <begin position="1"/>
        <end position="81"/>
    </location>
</feature>
<dbReference type="Pfam" id="PF20469">
    <property type="entry name" value="OLD-like_TOPRIM"/>
    <property type="match status" value="1"/>
</dbReference>
<dbReference type="InterPro" id="IPR027417">
    <property type="entry name" value="P-loop_NTPase"/>
</dbReference>
<sequence length="599" mass="66206">MKISRIVIQNFRSFKSLDITLENDITCIIGENNTGKTALFRAIQICVDVNLPSVFRSLIREDIHASVDISHPSQVLIGIELTDFEGIVNEEALVCQWKLEADRARVFFRFRPRPAIREKLALGEIVPGELTLDDYTWELRGGDATVDLTEITWDMDSIGETVRFGDLSSYLVVNLPALRDVEADLRQPHHSPLVRLIEAFDVPDAEQEALVAILTDANAEIEASKTIAEIAQAIDSSFKAVSGPAFEMGATLGLSAATFQAIIRNLKILLSDHVLQSFEPSRNGLGMNNILYIAILIEYLKRRISKATTAGQLLLIEEPEAHLHPQLQASLLIALEQTKVQVILSSHSTQVTSQAPFATFISLTRRADASIAASTLSKTPTLDANDIADLERYLDATKNNLLFARKVMLVEGPAELFLIPALAEAVLGINLERLGISITSIYGVHFEVYSKLFRAGGLEKKCAIVADADLKPSDADDDVDPLDGHALTALNSDFVHVFLGETTFERELVCLETLNMFIETCRTLGAPNITADLEAARDELDDFIVDEREAELLEECRDKVLNTAKRFGKARFAQVASRFANECTELPGYINDAIEWLQV</sequence>
<organism evidence="3 4">
    <name type="scientific">Palleronia pontilimi</name>
    <dbReference type="NCBI Taxonomy" id="1964209"/>
    <lineage>
        <taxon>Bacteria</taxon>
        <taxon>Pseudomonadati</taxon>
        <taxon>Pseudomonadota</taxon>
        <taxon>Alphaproteobacteria</taxon>
        <taxon>Rhodobacterales</taxon>
        <taxon>Roseobacteraceae</taxon>
        <taxon>Palleronia</taxon>
    </lineage>
</organism>
<dbReference type="EMBL" id="JAEKPD010000014">
    <property type="protein sequence ID" value="MBJ3763835.1"/>
    <property type="molecule type" value="Genomic_DNA"/>
</dbReference>
<keyword evidence="4" id="KW-1185">Reference proteome</keyword>
<evidence type="ECO:0000313" key="4">
    <source>
        <dbReference type="Proteomes" id="UP000642488"/>
    </source>
</evidence>
<dbReference type="Pfam" id="PF13175">
    <property type="entry name" value="AAA_15"/>
    <property type="match status" value="2"/>
</dbReference>
<accession>A0A934IJR9</accession>
<evidence type="ECO:0000259" key="1">
    <source>
        <dbReference type="Pfam" id="PF13175"/>
    </source>
</evidence>
<protein>
    <submittedName>
        <fullName evidence="3">AAA family ATPase</fullName>
    </submittedName>
</protein>
<dbReference type="Proteomes" id="UP000642488">
    <property type="component" value="Unassembled WGS sequence"/>
</dbReference>
<dbReference type="InterPro" id="IPR034139">
    <property type="entry name" value="TOPRIM_OLD"/>
</dbReference>
<dbReference type="InterPro" id="IPR051396">
    <property type="entry name" value="Bact_Antivir_Def_Nuclease"/>
</dbReference>
<dbReference type="InterPro" id="IPR041685">
    <property type="entry name" value="AAA_GajA/Old/RecF-like"/>
</dbReference>
<evidence type="ECO:0000259" key="2">
    <source>
        <dbReference type="Pfam" id="PF20469"/>
    </source>
</evidence>
<dbReference type="CDD" id="cd01026">
    <property type="entry name" value="TOPRIM_OLD"/>
    <property type="match status" value="1"/>
</dbReference>
<dbReference type="Gene3D" id="3.40.50.300">
    <property type="entry name" value="P-loop containing nucleotide triphosphate hydrolases"/>
    <property type="match status" value="2"/>
</dbReference>
<comment type="caution">
    <text evidence="3">The sequence shown here is derived from an EMBL/GenBank/DDBJ whole genome shotgun (WGS) entry which is preliminary data.</text>
</comment>
<dbReference type="AlphaFoldDB" id="A0A934IJR9"/>
<feature type="domain" description="Endonuclease GajA/Old nuclease/RecF-like AAA" evidence="1">
    <location>
        <begin position="276"/>
        <end position="350"/>
    </location>
</feature>
<evidence type="ECO:0000313" key="3">
    <source>
        <dbReference type="EMBL" id="MBJ3763835.1"/>
    </source>
</evidence>
<dbReference type="RefSeq" id="WP_198917006.1">
    <property type="nucleotide sequence ID" value="NZ_JAEKPD010000014.1"/>
</dbReference>
<dbReference type="PANTHER" id="PTHR43581">
    <property type="entry name" value="ATP/GTP PHOSPHATASE"/>
    <property type="match status" value="1"/>
</dbReference>
<reference evidence="3" key="1">
    <citation type="submission" date="2020-12" db="EMBL/GenBank/DDBJ databases">
        <title>Bacterial taxonomy.</title>
        <authorList>
            <person name="Pan X."/>
        </authorList>
    </citation>
    <scope>NUCLEOTIDE SEQUENCE</scope>
    <source>
        <strain evidence="3">KCTC 52957</strain>
    </source>
</reference>
<dbReference type="PANTHER" id="PTHR43581:SF4">
    <property type="entry name" value="ATP_GTP PHOSPHATASE"/>
    <property type="match status" value="1"/>
</dbReference>
<feature type="domain" description="OLD protein-like TOPRIM" evidence="2">
    <location>
        <begin position="402"/>
        <end position="469"/>
    </location>
</feature>
<proteinExistence type="predicted"/>
<dbReference type="SUPFAM" id="SSF52540">
    <property type="entry name" value="P-loop containing nucleoside triphosphate hydrolases"/>
    <property type="match status" value="1"/>
</dbReference>
<name>A0A934IJR9_9RHOB</name>
<gene>
    <name evidence="3" type="ORF">ILP92_13845</name>
</gene>